<gene>
    <name evidence="2" type="ORF">J0X19_03955</name>
</gene>
<evidence type="ECO:0000313" key="3">
    <source>
        <dbReference type="Proteomes" id="UP000664144"/>
    </source>
</evidence>
<feature type="domain" description="Calcineurin-like phosphoesterase" evidence="1">
    <location>
        <begin position="128"/>
        <end position="346"/>
    </location>
</feature>
<sequence>MLLRTLKRVLLATTSLLLLAGAYLAWNIWAGELRLKTPYGSLEHNYRGADTSRLTSDGPYLSYRNGYVIDQHIRQQDTSLVVSNDSVPTQQRLCRRFRCTVAATHDTFSFQLQPRLTVPPTRYAMPTRLLAVSDIEGDFPAFRALLRGAGVVDTALQWQFGTGHLVLVGDFFDRGLYVTECLWLIYKLEQEAAQAGGQVHYLLGNHEDMNLRGDQDDVRYKYKAVAQALRTPLPQLYGPDTELGRWLRTKNVVEQLGTTLLLHGGISPAVARAGLSLETINQTVRRHLGENRLSTLQQGGTVELLFGREGPMWYRGLVQQQITAPELTGILRQFQATRLVLGHTLVDRITPLYQGRVLAIDLPHAEQFRQGYVAGLWLENGRGYEINQRGQKRAL</sequence>
<dbReference type="InterPro" id="IPR029052">
    <property type="entry name" value="Metallo-depent_PP-like"/>
</dbReference>
<protein>
    <submittedName>
        <fullName evidence="2">Metallophosphoesterase</fullName>
    </submittedName>
</protein>
<comment type="caution">
    <text evidence="2">The sequence shown here is derived from an EMBL/GenBank/DDBJ whole genome shotgun (WGS) entry which is preliminary data.</text>
</comment>
<dbReference type="Pfam" id="PF00149">
    <property type="entry name" value="Metallophos"/>
    <property type="match status" value="1"/>
</dbReference>
<name>A0A939ET81_9BACT</name>
<dbReference type="AlphaFoldDB" id="A0A939ET81"/>
<evidence type="ECO:0000259" key="1">
    <source>
        <dbReference type="Pfam" id="PF00149"/>
    </source>
</evidence>
<dbReference type="RefSeq" id="WP_206981465.1">
    <property type="nucleotide sequence ID" value="NZ_JAFLQZ010000002.1"/>
</dbReference>
<dbReference type="EMBL" id="JAFLQZ010000002">
    <property type="protein sequence ID" value="MBO0357090.1"/>
    <property type="molecule type" value="Genomic_DNA"/>
</dbReference>
<organism evidence="2 3">
    <name type="scientific">Hymenobacter telluris</name>
    <dbReference type="NCBI Taxonomy" id="2816474"/>
    <lineage>
        <taxon>Bacteria</taxon>
        <taxon>Pseudomonadati</taxon>
        <taxon>Bacteroidota</taxon>
        <taxon>Cytophagia</taxon>
        <taxon>Cytophagales</taxon>
        <taxon>Hymenobacteraceae</taxon>
        <taxon>Hymenobacter</taxon>
    </lineage>
</organism>
<keyword evidence="3" id="KW-1185">Reference proteome</keyword>
<dbReference type="SUPFAM" id="SSF56300">
    <property type="entry name" value="Metallo-dependent phosphatases"/>
    <property type="match status" value="1"/>
</dbReference>
<reference evidence="2" key="1">
    <citation type="submission" date="2021-03" db="EMBL/GenBank/DDBJ databases">
        <authorList>
            <person name="Kim M.K."/>
        </authorList>
    </citation>
    <scope>NUCLEOTIDE SEQUENCE</scope>
    <source>
        <strain evidence="2">BT186</strain>
    </source>
</reference>
<dbReference type="GO" id="GO:0016787">
    <property type="term" value="F:hydrolase activity"/>
    <property type="evidence" value="ECO:0007669"/>
    <property type="project" value="InterPro"/>
</dbReference>
<accession>A0A939ET81</accession>
<dbReference type="Proteomes" id="UP000664144">
    <property type="component" value="Unassembled WGS sequence"/>
</dbReference>
<proteinExistence type="predicted"/>
<dbReference type="PANTHER" id="PTHR46546:SF4">
    <property type="entry name" value="SHEWANELLA-LIKE PROTEIN PHOSPHATASE 1"/>
    <property type="match status" value="1"/>
</dbReference>
<dbReference type="Gene3D" id="3.60.21.10">
    <property type="match status" value="1"/>
</dbReference>
<evidence type="ECO:0000313" key="2">
    <source>
        <dbReference type="EMBL" id="MBO0357090.1"/>
    </source>
</evidence>
<dbReference type="PANTHER" id="PTHR46546">
    <property type="entry name" value="SHEWANELLA-LIKE PROTEIN PHOSPHATASE 1"/>
    <property type="match status" value="1"/>
</dbReference>
<dbReference type="InterPro" id="IPR004843">
    <property type="entry name" value="Calcineurin-like_PHP"/>
</dbReference>